<gene>
    <name evidence="2" type="ORF">BOTBODRAFT_342424</name>
</gene>
<dbReference type="AlphaFoldDB" id="A0A067MRG7"/>
<evidence type="ECO:0000313" key="2">
    <source>
        <dbReference type="EMBL" id="KDQ14452.1"/>
    </source>
</evidence>
<dbReference type="HOGENOM" id="CLU_1570370_0_0_1"/>
<name>A0A067MRG7_BOTB1</name>
<feature type="region of interest" description="Disordered" evidence="1">
    <location>
        <begin position="1"/>
        <end position="50"/>
    </location>
</feature>
<proteinExistence type="predicted"/>
<evidence type="ECO:0000313" key="3">
    <source>
        <dbReference type="Proteomes" id="UP000027195"/>
    </source>
</evidence>
<dbReference type="InParanoid" id="A0A067MRG7"/>
<accession>A0A067MRG7</accession>
<sequence length="170" mass="19102">MAPQQTHIELAAPSSAMTRTERTEPHIVSTQPVARTMSPTTPTDDGPSRLRGGCIPCPVRLLNDAPEIHRSDRAISFSIGRRYLLHYSSPVLLDARFSGMFCMDLTDYLRSRTLINCSLAAEPLFSRLKDESEDPTSYDVLPFTLSRRQYLARVSYCNYPLKTNSLAGQY</sequence>
<reference evidence="3" key="1">
    <citation type="journal article" date="2014" name="Proc. Natl. Acad. Sci. U.S.A.">
        <title>Extensive sampling of basidiomycete genomes demonstrates inadequacy of the white-rot/brown-rot paradigm for wood decay fungi.</title>
        <authorList>
            <person name="Riley R."/>
            <person name="Salamov A.A."/>
            <person name="Brown D.W."/>
            <person name="Nagy L.G."/>
            <person name="Floudas D."/>
            <person name="Held B.W."/>
            <person name="Levasseur A."/>
            <person name="Lombard V."/>
            <person name="Morin E."/>
            <person name="Otillar R."/>
            <person name="Lindquist E.A."/>
            <person name="Sun H."/>
            <person name="LaButti K.M."/>
            <person name="Schmutz J."/>
            <person name="Jabbour D."/>
            <person name="Luo H."/>
            <person name="Baker S.E."/>
            <person name="Pisabarro A.G."/>
            <person name="Walton J.D."/>
            <person name="Blanchette R.A."/>
            <person name="Henrissat B."/>
            <person name="Martin F."/>
            <person name="Cullen D."/>
            <person name="Hibbett D.S."/>
            <person name="Grigoriev I.V."/>
        </authorList>
    </citation>
    <scope>NUCLEOTIDE SEQUENCE [LARGE SCALE GENOMIC DNA]</scope>
    <source>
        <strain evidence="3">FD-172 SS1</strain>
    </source>
</reference>
<dbReference type="EMBL" id="KL198037">
    <property type="protein sequence ID" value="KDQ14452.1"/>
    <property type="molecule type" value="Genomic_DNA"/>
</dbReference>
<organism evidence="2 3">
    <name type="scientific">Botryobasidium botryosum (strain FD-172 SS1)</name>
    <dbReference type="NCBI Taxonomy" id="930990"/>
    <lineage>
        <taxon>Eukaryota</taxon>
        <taxon>Fungi</taxon>
        <taxon>Dikarya</taxon>
        <taxon>Basidiomycota</taxon>
        <taxon>Agaricomycotina</taxon>
        <taxon>Agaricomycetes</taxon>
        <taxon>Cantharellales</taxon>
        <taxon>Botryobasidiaceae</taxon>
        <taxon>Botryobasidium</taxon>
    </lineage>
</organism>
<protein>
    <submittedName>
        <fullName evidence="2">Uncharacterized protein</fullName>
    </submittedName>
</protein>
<evidence type="ECO:0000256" key="1">
    <source>
        <dbReference type="SAM" id="MobiDB-lite"/>
    </source>
</evidence>
<keyword evidence="3" id="KW-1185">Reference proteome</keyword>
<feature type="compositionally biased region" description="Polar residues" evidence="1">
    <location>
        <begin position="28"/>
        <end position="43"/>
    </location>
</feature>
<dbReference type="Proteomes" id="UP000027195">
    <property type="component" value="Unassembled WGS sequence"/>
</dbReference>